<dbReference type="Pfam" id="PF04074">
    <property type="entry name" value="DUF386"/>
    <property type="match status" value="1"/>
</dbReference>
<sequence length="149" mass="16999">MIFDKLCNADRYAALHPLFAAAFDYLRFTDFSQIENGRYPLQGEQLIAIVEGAQGRSRENAPLERHRRYIDIQFVLSGNDEMGWRPVSECQQPTCDYIDERDIQFFRDAPASWISTPPGAFCIFFPEDAHAPLVSEGAIRKVILKVEAV</sequence>
<dbReference type="KEGG" id="fam:OYT1_ch2726"/>
<dbReference type="Proteomes" id="UP000033070">
    <property type="component" value="Chromosome"/>
</dbReference>
<dbReference type="STRING" id="1188319.OYT1_02198"/>
<protein>
    <submittedName>
        <fullName evidence="1">Toxin-antitoxin biofilm protein TabA</fullName>
    </submittedName>
</protein>
<evidence type="ECO:0000313" key="2">
    <source>
        <dbReference type="Proteomes" id="UP000033070"/>
    </source>
</evidence>
<dbReference type="Gene3D" id="2.60.120.370">
    <property type="entry name" value="YhcH/YjgK/YiaL"/>
    <property type="match status" value="1"/>
</dbReference>
<organism evidence="1 2">
    <name type="scientific">Ferriphaselus amnicola</name>
    <dbReference type="NCBI Taxonomy" id="1188319"/>
    <lineage>
        <taxon>Bacteria</taxon>
        <taxon>Pseudomonadati</taxon>
        <taxon>Pseudomonadota</taxon>
        <taxon>Betaproteobacteria</taxon>
        <taxon>Nitrosomonadales</taxon>
        <taxon>Gallionellaceae</taxon>
        <taxon>Ferriphaselus</taxon>
    </lineage>
</organism>
<reference evidence="1 2" key="1">
    <citation type="submission" date="2018-06" db="EMBL/GenBank/DDBJ databases">
        <title>OYT1 Genome Sequencing.</title>
        <authorList>
            <person name="Kato S."/>
            <person name="Itoh T."/>
            <person name="Ohkuma M."/>
        </authorList>
    </citation>
    <scope>NUCLEOTIDE SEQUENCE [LARGE SCALE GENOMIC DNA]</scope>
    <source>
        <strain evidence="1 2">OYT1</strain>
    </source>
</reference>
<dbReference type="GO" id="GO:0005829">
    <property type="term" value="C:cytosol"/>
    <property type="evidence" value="ECO:0007669"/>
    <property type="project" value="TreeGrafter"/>
</dbReference>
<dbReference type="PANTHER" id="PTHR34986">
    <property type="entry name" value="EVOLVED BETA-GALACTOSIDASE SUBUNIT BETA"/>
    <property type="match status" value="1"/>
</dbReference>
<evidence type="ECO:0000313" key="1">
    <source>
        <dbReference type="EMBL" id="BBE52232.1"/>
    </source>
</evidence>
<dbReference type="InterPro" id="IPR004375">
    <property type="entry name" value="NanQ/TabA/YiaL"/>
</dbReference>
<dbReference type="PANTHER" id="PTHR34986:SF1">
    <property type="entry name" value="PROTEIN YIAL"/>
    <property type="match status" value="1"/>
</dbReference>
<dbReference type="InterPro" id="IPR037012">
    <property type="entry name" value="NanQ/TabA/YiaL_sf"/>
</dbReference>
<keyword evidence="2" id="KW-1185">Reference proteome</keyword>
<dbReference type="OrthoDB" id="6196468at2"/>
<gene>
    <name evidence="1" type="ORF">OYT1_ch2726</name>
</gene>
<accession>A0A2Z6GFQ9</accession>
<name>A0A2Z6GFQ9_9PROT</name>
<dbReference type="SUPFAM" id="SSF51197">
    <property type="entry name" value="Clavaminate synthase-like"/>
    <property type="match status" value="1"/>
</dbReference>
<dbReference type="AlphaFoldDB" id="A0A2Z6GFQ9"/>
<dbReference type="EMBL" id="AP018738">
    <property type="protein sequence ID" value="BBE52232.1"/>
    <property type="molecule type" value="Genomic_DNA"/>
</dbReference>
<proteinExistence type="predicted"/>
<dbReference type="NCBIfam" id="TIGR00022">
    <property type="entry name" value="YhcH/YjgK/YiaL family protein"/>
    <property type="match status" value="1"/>
</dbReference>
<dbReference type="RefSeq" id="WP_062627301.1">
    <property type="nucleotide sequence ID" value="NZ_AP018738.1"/>
</dbReference>